<dbReference type="PATRIC" id="fig|178306.9.peg.1047"/>
<dbReference type="HOGENOM" id="CLU_3003286_0_0_2"/>
<gene>
    <name evidence="1" type="ordered locus">PAE1413</name>
</gene>
<protein>
    <submittedName>
        <fullName evidence="1">PaREP6, authentic frameshift</fullName>
    </submittedName>
</protein>
<reference evidence="1 2" key="1">
    <citation type="journal article" date="2002" name="Proc. Natl. Acad. Sci. U.S.A.">
        <title>Genome sequence of the hyperthermophilic crenarchaeon Pyrobaculum aerophilum.</title>
        <authorList>
            <person name="Fitz-Gibbon S.T."/>
            <person name="Ladner H."/>
            <person name="Kim U.J."/>
            <person name="Stetter K.O."/>
            <person name="Simon M.I."/>
            <person name="Miller J.H."/>
        </authorList>
    </citation>
    <scope>NUCLEOTIDE SEQUENCE [LARGE SCALE GENOMIC DNA]</scope>
    <source>
        <strain evidence="2">ATCC 51768 / DSM 7523 / JCM 9630 / CIP 104966 / NBRC 100827 / IM2</strain>
    </source>
</reference>
<sequence>MFKETVNIAFRKRELREERLREADWEYINSLPPPIGCRVHRNWRFKTGAESIRPVA</sequence>
<dbReference type="InParanoid" id="Q8ZX80"/>
<dbReference type="Proteomes" id="UP000002439">
    <property type="component" value="Chromosome"/>
</dbReference>
<accession>Q8ZX80</accession>
<dbReference type="AlphaFoldDB" id="Q8ZX80"/>
<dbReference type="KEGG" id="pai:PAE1413"/>
<proteinExistence type="predicted"/>
<organism evidence="1 2">
    <name type="scientific">Pyrobaculum aerophilum (strain ATCC 51768 / DSM 7523 / JCM 9630 / CIP 104966 / NBRC 100827 / IM2)</name>
    <dbReference type="NCBI Taxonomy" id="178306"/>
    <lineage>
        <taxon>Archaea</taxon>
        <taxon>Thermoproteota</taxon>
        <taxon>Thermoprotei</taxon>
        <taxon>Thermoproteales</taxon>
        <taxon>Thermoproteaceae</taxon>
        <taxon>Pyrobaculum</taxon>
    </lineage>
</organism>
<evidence type="ECO:0000313" key="1">
    <source>
        <dbReference type="EMBL" id="AAL63469.1"/>
    </source>
</evidence>
<name>Q8ZX80_PYRAE</name>
<dbReference type="EnsemblBacteria" id="AAL63469">
    <property type="protein sequence ID" value="AAL63469"/>
    <property type="gene ID" value="PAE1413"/>
</dbReference>
<evidence type="ECO:0000313" key="2">
    <source>
        <dbReference type="Proteomes" id="UP000002439"/>
    </source>
</evidence>
<keyword evidence="2" id="KW-1185">Reference proteome</keyword>
<dbReference type="EMBL" id="AE009441">
    <property type="protein sequence ID" value="AAL63469.1"/>
    <property type="molecule type" value="Genomic_DNA"/>
</dbReference>